<dbReference type="EMBL" id="CAJMWW010000068">
    <property type="protein sequence ID" value="CAE6415253.1"/>
    <property type="molecule type" value="Genomic_DNA"/>
</dbReference>
<keyword evidence="8" id="KW-0677">Repeat</keyword>
<name>A0A8H2X6D5_9AGAM</name>
<feature type="region of interest" description="Disordered" evidence="19">
    <location>
        <begin position="1583"/>
        <end position="1619"/>
    </location>
</feature>
<evidence type="ECO:0000256" key="20">
    <source>
        <dbReference type="SAM" id="Phobius"/>
    </source>
</evidence>
<evidence type="ECO:0000256" key="11">
    <source>
        <dbReference type="ARBA" id="ARBA00022786"/>
    </source>
</evidence>
<sequence length="1619" mass="183827">MILGRLTASFRPLPRLFSAPTRYSTHPLNKYYIRPIMSSAPAENLHKDPETGEMISKSELKRRIKEREKAAKKASAPPPPAGKPKADAGPNEDELTPNQYFELRSRQIQKLRQTQDPEPYPHKFEVTSAITSYIREFGPAGVIENGGSLPDKTISLAGRIHNIRASGAKLKFYDLHGEGDKVQIMAMAQDSESPDQFVDTHAVFRRGDIVGVTGFPGRTKNGELSIRVKKIQLLAPNLHQLPTQHFGLKDQEQRYRKRYLDLIMSDDTRRIFVTRSRIVNYIRRFFDNLGFLEVETPMMSMIAGGATAKPFVTHHNDLKLDLFLRIAPELYLKQLIVGGLDRVYEIGRVFRNEGIDMTHNPEFSICEFYMAYADMYDLMDLTESLVTGMVENLTGGTKLKFHPDGKEGKDGNPPKVYEMDFARPWKRYDMIETLEEKLGVKFPPGETLHTEEANKFLRDLAAKHNVECSEPKTNARLLDKLVGEFIEPLCISPSFIVGHPQVMSPLAKRHRSRPGLCERFEGFMCTKEFCNAYTELNDPFDQRERFEEQARQKEQGDDEAQGVDETFLNALEHGLPPTGGWGLGIDRLVMFLTDSATIKEVLLFPAMKPDISASAPGAAPPQAQSTLTMSSDYDMSEGEGSGSDFEYSDDDVMIDSQADAPDDDDLSDGDDGGFPMEESVILKGKSKTYEVDHKSLSVEDLEKQMEKDAEQFTGIFGVDLPTALMILRHMGWNKDQAMEKFMEDQQLVLRNAGIAPDGPAPKAQSRSRSEPFMCPVCCDDEPEKVLSLDCGHEFCADCWTQYLEGKIRGEGEVQLACMAEKCKVLVPDAFVFERVDAVTRERFREGLVRQYVASIPKLRFCPHPSCVYTVQCSAAASRASLDTIVPTVKCGAEHSFCFGCEREGDHRPLICKISKLWLKKCQDDSETANWIKSNTKECTKCQSTIEKNGGCNHMTCKKCKAEFCWVCMGPWSEHGNAWYTCNRYDEKDSVEARDSQSKSRASLERYLFYYNRYANHEQSARLSLDLYAKTERKMEEMQITSNLTWIEVQFAKKAVDEVVKCRNTLQWTYAMAYYLEKGNQKELFEDNQRDLEKAVEELSELLEQPIEPSDITALRQKITDKSASNQWSMCSKEMIFCLKIPRKVWRNRQRSLEPTMLYLTADRFAVFVPFGVIGFYRYLWYMIRVAASFTYRPIPVPENPTYVASEDVTIIVPTIDAGEEFKEAAHSWLVGKPKEILIITEERMLGPLQELADSVDPSRIRVLTVPFANKRLQMTHGIRNATTDIIVFADDDAIWPPTMLPSMLACFEDQKVGGVGTSQRVQPVGSKMTVWETLAAFRLTIRNIEISSATHIDGGVPCLSGRTAAYRTVILKDPEFLHGFTHDFWLGKYQLNSGDDKFLTRWMVSHGWNTYIQCCKEAELLSTMKPNWRFLLQVLRWTRNTWRSDLRSLFMERHVWTSHPYCAYTMVDKLFNPFTLLVGPVLVIRLCVKSTKPVAEGGYHLPWWNILASYAVWLSATRTAKLLPHLWNRPQDIIHVPAFIMFGYYFAIMKLYALFTLHEVGWGTRAGIGNATDATKALEAQNAQEANAAAGGPDREKLMAHNDRGYDAEAGAYQPGYSR</sequence>
<evidence type="ECO:0000256" key="14">
    <source>
        <dbReference type="ARBA" id="ARBA00022917"/>
    </source>
</evidence>
<comment type="similarity">
    <text evidence="3">Belongs to the class-II aminoacyl-tRNA synthetase family.</text>
</comment>
<dbReference type="FunFam" id="1.20.120.1750:FF:000007">
    <property type="entry name" value="RBR-type E3 ubiquitin transferase"/>
    <property type="match status" value="1"/>
</dbReference>
<dbReference type="SUPFAM" id="SSF53448">
    <property type="entry name" value="Nucleotide-diphospho-sugar transferases"/>
    <property type="match status" value="1"/>
</dbReference>
<dbReference type="PROSITE" id="PS50089">
    <property type="entry name" value="ZF_RING_2"/>
    <property type="match status" value="1"/>
</dbReference>
<dbReference type="GO" id="GO:0004824">
    <property type="term" value="F:lysine-tRNA ligase activity"/>
    <property type="evidence" value="ECO:0007669"/>
    <property type="project" value="UniProtKB-EC"/>
</dbReference>
<keyword evidence="10 17" id="KW-0863">Zinc-finger</keyword>
<dbReference type="NCBIfam" id="TIGR00499">
    <property type="entry name" value="lysS_bact"/>
    <property type="match status" value="1"/>
</dbReference>
<keyword evidence="5" id="KW-0436">Ligase</keyword>
<evidence type="ECO:0000256" key="3">
    <source>
        <dbReference type="ARBA" id="ARBA00008226"/>
    </source>
</evidence>
<dbReference type="InterPro" id="IPR045864">
    <property type="entry name" value="aa-tRNA-synth_II/BPL/LPL"/>
</dbReference>
<dbReference type="InterPro" id="IPR045840">
    <property type="entry name" value="Ariadne"/>
</dbReference>
<evidence type="ECO:0000256" key="15">
    <source>
        <dbReference type="ARBA" id="ARBA00023146"/>
    </source>
</evidence>
<evidence type="ECO:0000256" key="17">
    <source>
        <dbReference type="PROSITE-ProRule" id="PRU00175"/>
    </source>
</evidence>
<dbReference type="FunFam" id="3.30.40.10:FF:000019">
    <property type="entry name" value="RBR-type E3 ubiquitin transferase"/>
    <property type="match status" value="1"/>
</dbReference>
<keyword evidence="13" id="KW-0067">ATP-binding</keyword>
<feature type="compositionally biased region" description="Basic and acidic residues" evidence="19">
    <location>
        <begin position="1593"/>
        <end position="1607"/>
    </location>
</feature>
<dbReference type="InterPro" id="IPR044136">
    <property type="entry name" value="Lys-tRNA-ligase_II_N"/>
</dbReference>
<dbReference type="InterPro" id="IPR004365">
    <property type="entry name" value="NA-bd_OB_tRNA"/>
</dbReference>
<keyword evidence="9" id="KW-0547">Nucleotide-binding</keyword>
<dbReference type="InterPro" id="IPR004364">
    <property type="entry name" value="Aa-tRNA-synt_II"/>
</dbReference>
<dbReference type="CDD" id="cd00775">
    <property type="entry name" value="LysRS_core"/>
    <property type="match status" value="1"/>
</dbReference>
<feature type="compositionally biased region" description="Acidic residues" evidence="19">
    <location>
        <begin position="660"/>
        <end position="671"/>
    </location>
</feature>
<evidence type="ECO:0000256" key="10">
    <source>
        <dbReference type="ARBA" id="ARBA00022771"/>
    </source>
</evidence>
<dbReference type="GO" id="GO:0006430">
    <property type="term" value="P:lysyl-tRNA aminoacylation"/>
    <property type="evidence" value="ECO:0007669"/>
    <property type="project" value="InterPro"/>
</dbReference>
<organism evidence="24 25">
    <name type="scientific">Rhizoctonia solani</name>
    <dbReference type="NCBI Taxonomy" id="456999"/>
    <lineage>
        <taxon>Eukaryota</taxon>
        <taxon>Fungi</taxon>
        <taxon>Dikarya</taxon>
        <taxon>Basidiomycota</taxon>
        <taxon>Agaricomycotina</taxon>
        <taxon>Agaricomycetes</taxon>
        <taxon>Cantharellales</taxon>
        <taxon>Ceratobasidiaceae</taxon>
        <taxon>Rhizoctonia</taxon>
    </lineage>
</organism>
<dbReference type="SMART" id="SM00647">
    <property type="entry name" value="IBR"/>
    <property type="match status" value="2"/>
</dbReference>
<protein>
    <recommendedName>
        <fullName evidence="18">Lysine--tRNA ligase</fullName>
        <ecNumber evidence="18">6.1.1.6</ecNumber>
    </recommendedName>
    <alternativeName>
        <fullName evidence="18">Lysyl-tRNA synthetase</fullName>
    </alternativeName>
</protein>
<comment type="catalytic activity">
    <reaction evidence="16 18">
        <text>tRNA(Lys) + L-lysine + ATP = L-lysyl-tRNA(Lys) + AMP + diphosphate</text>
        <dbReference type="Rhea" id="RHEA:20792"/>
        <dbReference type="Rhea" id="RHEA-COMP:9696"/>
        <dbReference type="Rhea" id="RHEA-COMP:9697"/>
        <dbReference type="ChEBI" id="CHEBI:30616"/>
        <dbReference type="ChEBI" id="CHEBI:32551"/>
        <dbReference type="ChEBI" id="CHEBI:33019"/>
        <dbReference type="ChEBI" id="CHEBI:78442"/>
        <dbReference type="ChEBI" id="CHEBI:78529"/>
        <dbReference type="ChEBI" id="CHEBI:456215"/>
        <dbReference type="EC" id="6.1.1.6"/>
    </reaction>
</comment>
<evidence type="ECO:0000256" key="5">
    <source>
        <dbReference type="ARBA" id="ARBA00022598"/>
    </source>
</evidence>
<keyword evidence="20" id="KW-1133">Transmembrane helix</keyword>
<dbReference type="Gene3D" id="3.90.550.10">
    <property type="entry name" value="Spore Coat Polysaccharide Biosynthesis Protein SpsA, Chain A"/>
    <property type="match status" value="1"/>
</dbReference>
<dbReference type="CDD" id="cd20346">
    <property type="entry name" value="BRcat_RBR_ANKIB1"/>
    <property type="match status" value="1"/>
</dbReference>
<dbReference type="InterPro" id="IPR018957">
    <property type="entry name" value="Znf_C3HC4_RING-type"/>
</dbReference>
<dbReference type="CDD" id="cd20356">
    <property type="entry name" value="Rcat_RBR_HHARI-like"/>
    <property type="match status" value="1"/>
</dbReference>
<dbReference type="InterPro" id="IPR044066">
    <property type="entry name" value="TRIAD_supradom"/>
</dbReference>
<dbReference type="Gene3D" id="1.20.120.1750">
    <property type="match status" value="1"/>
</dbReference>
<dbReference type="InterPro" id="IPR006195">
    <property type="entry name" value="aa-tRNA-synth_II"/>
</dbReference>
<evidence type="ECO:0000256" key="12">
    <source>
        <dbReference type="ARBA" id="ARBA00022833"/>
    </source>
</evidence>
<comment type="subcellular location">
    <subcellularLocation>
        <location evidence="2">Cytoplasm</location>
    </subcellularLocation>
</comment>
<proteinExistence type="inferred from homology"/>
<dbReference type="GO" id="GO:0061630">
    <property type="term" value="F:ubiquitin protein ligase activity"/>
    <property type="evidence" value="ECO:0007669"/>
    <property type="project" value="UniProtKB-EC"/>
</dbReference>
<keyword evidence="20" id="KW-0812">Transmembrane</keyword>
<feature type="compositionally biased region" description="Low complexity" evidence="19">
    <location>
        <begin position="1583"/>
        <end position="1592"/>
    </location>
</feature>
<dbReference type="GO" id="GO:0005829">
    <property type="term" value="C:cytosol"/>
    <property type="evidence" value="ECO:0007669"/>
    <property type="project" value="TreeGrafter"/>
</dbReference>
<dbReference type="Gene3D" id="3.30.40.10">
    <property type="entry name" value="Zinc/RING finger domain, C3HC4 (zinc finger)"/>
    <property type="match status" value="1"/>
</dbReference>
<keyword evidence="11" id="KW-0833">Ubl conjugation pathway</keyword>
<dbReference type="SUPFAM" id="SSF57850">
    <property type="entry name" value="RING/U-box"/>
    <property type="match status" value="2"/>
</dbReference>
<feature type="transmembrane region" description="Helical" evidence="20">
    <location>
        <begin position="1536"/>
        <end position="1555"/>
    </location>
</feature>
<evidence type="ECO:0000256" key="13">
    <source>
        <dbReference type="ARBA" id="ARBA00022840"/>
    </source>
</evidence>
<dbReference type="Pfam" id="PF22191">
    <property type="entry name" value="IBR_1"/>
    <property type="match status" value="1"/>
</dbReference>
<dbReference type="NCBIfam" id="NF001756">
    <property type="entry name" value="PRK00484.1"/>
    <property type="match status" value="1"/>
</dbReference>
<gene>
    <name evidence="24" type="ORF">RDB_LOCUS29746</name>
</gene>
<keyword evidence="14" id="KW-0648">Protein biosynthesis</keyword>
<feature type="domain" description="RING-type" evidence="21">
    <location>
        <begin position="774"/>
        <end position="821"/>
    </location>
</feature>
<dbReference type="SUPFAM" id="SSF50249">
    <property type="entry name" value="Nucleic acid-binding proteins"/>
    <property type="match status" value="1"/>
</dbReference>
<feature type="region of interest" description="Disordered" evidence="19">
    <location>
        <begin position="655"/>
        <end position="676"/>
    </location>
</feature>
<feature type="region of interest" description="Disordered" evidence="19">
    <location>
        <begin position="42"/>
        <end position="95"/>
    </location>
</feature>
<dbReference type="GO" id="GO:0000049">
    <property type="term" value="F:tRNA binding"/>
    <property type="evidence" value="ECO:0007669"/>
    <property type="project" value="TreeGrafter"/>
</dbReference>
<keyword evidence="20" id="KW-0472">Membrane</keyword>
<evidence type="ECO:0000256" key="18">
    <source>
        <dbReference type="RuleBase" id="RU003748"/>
    </source>
</evidence>
<evidence type="ECO:0000256" key="7">
    <source>
        <dbReference type="ARBA" id="ARBA00022723"/>
    </source>
</evidence>
<evidence type="ECO:0000256" key="2">
    <source>
        <dbReference type="ARBA" id="ARBA00004496"/>
    </source>
</evidence>
<evidence type="ECO:0000256" key="6">
    <source>
        <dbReference type="ARBA" id="ARBA00022679"/>
    </source>
</evidence>
<dbReference type="Pfam" id="PF01485">
    <property type="entry name" value="IBR"/>
    <property type="match status" value="1"/>
</dbReference>
<feature type="domain" description="RING-type" evidence="23">
    <location>
        <begin position="770"/>
        <end position="985"/>
    </location>
</feature>
<dbReference type="PANTHER" id="PTHR42918">
    <property type="entry name" value="LYSYL-TRNA SYNTHETASE"/>
    <property type="match status" value="1"/>
</dbReference>
<dbReference type="InterPro" id="IPR012340">
    <property type="entry name" value="NA-bd_OB-fold"/>
</dbReference>
<dbReference type="InterPro" id="IPR001841">
    <property type="entry name" value="Znf_RING"/>
</dbReference>
<evidence type="ECO:0000313" key="24">
    <source>
        <dbReference type="EMBL" id="CAE6415253.1"/>
    </source>
</evidence>
<dbReference type="InterPro" id="IPR048962">
    <property type="entry name" value="ARIH1-like_UBL"/>
</dbReference>
<dbReference type="FunFam" id="2.40.50.140:FF:000050">
    <property type="entry name" value="Lysine--tRNA ligase"/>
    <property type="match status" value="1"/>
</dbReference>
<dbReference type="PROSITE" id="PS51873">
    <property type="entry name" value="TRIAD"/>
    <property type="match status" value="1"/>
</dbReference>
<dbReference type="PANTHER" id="PTHR42918:SF9">
    <property type="entry name" value="LYSINE--TRNA LIGASE"/>
    <property type="match status" value="1"/>
</dbReference>
<dbReference type="PROSITE" id="PS50862">
    <property type="entry name" value="AA_TRNA_LIGASE_II"/>
    <property type="match status" value="1"/>
</dbReference>
<evidence type="ECO:0000256" key="8">
    <source>
        <dbReference type="ARBA" id="ARBA00022737"/>
    </source>
</evidence>
<reference evidence="24" key="1">
    <citation type="submission" date="2021-01" db="EMBL/GenBank/DDBJ databases">
        <authorList>
            <person name="Kaushik A."/>
        </authorList>
    </citation>
    <scope>NUCLEOTIDE SEQUENCE</scope>
    <source>
        <strain evidence="24">AG3-T5</strain>
    </source>
</reference>
<dbReference type="InterPro" id="IPR029044">
    <property type="entry name" value="Nucleotide-diphossugar_trans"/>
</dbReference>
<dbReference type="Pfam" id="PF21235">
    <property type="entry name" value="UBA_ARI1"/>
    <property type="match status" value="1"/>
</dbReference>
<comment type="caution">
    <text evidence="24">The sequence shown here is derived from an EMBL/GenBank/DDBJ whole genome shotgun (WGS) entry which is preliminary data.</text>
</comment>
<feature type="domain" description="Aminoacyl-transfer RNA synthetases class-II family profile" evidence="22">
    <location>
        <begin position="272"/>
        <end position="609"/>
    </location>
</feature>
<dbReference type="CDD" id="cd04322">
    <property type="entry name" value="LysRS_N"/>
    <property type="match status" value="1"/>
</dbReference>
<keyword evidence="12" id="KW-0862">Zinc</keyword>
<dbReference type="Pfam" id="PF00152">
    <property type="entry name" value="tRNA-synt_2"/>
    <property type="match status" value="1"/>
</dbReference>
<dbReference type="InterPro" id="IPR018149">
    <property type="entry name" value="Lys-tRNA-synth_II_C"/>
</dbReference>
<dbReference type="Pfam" id="PF00097">
    <property type="entry name" value="zf-C3HC4"/>
    <property type="match status" value="1"/>
</dbReference>
<dbReference type="Pfam" id="PF13641">
    <property type="entry name" value="Glyco_tranf_2_3"/>
    <property type="match status" value="1"/>
</dbReference>
<dbReference type="InterPro" id="IPR002313">
    <property type="entry name" value="Lys-tRNA-ligase_II"/>
</dbReference>
<evidence type="ECO:0000259" key="21">
    <source>
        <dbReference type="PROSITE" id="PS50089"/>
    </source>
</evidence>
<evidence type="ECO:0000259" key="23">
    <source>
        <dbReference type="PROSITE" id="PS51873"/>
    </source>
</evidence>
<dbReference type="InterPro" id="IPR013083">
    <property type="entry name" value="Znf_RING/FYVE/PHD"/>
</dbReference>
<dbReference type="FunFam" id="3.30.930.10:FF:000238">
    <property type="entry name" value="Lysine--tRNA ligase"/>
    <property type="match status" value="1"/>
</dbReference>
<accession>A0A8H2X6D5</accession>
<keyword evidence="7" id="KW-0479">Metal-binding</keyword>
<comment type="catalytic activity">
    <reaction evidence="1">
        <text>[E2 ubiquitin-conjugating enzyme]-S-ubiquitinyl-L-cysteine + [acceptor protein]-L-lysine = [E2 ubiquitin-conjugating enzyme]-L-cysteine + [acceptor protein]-N(6)-ubiquitinyl-L-lysine.</text>
        <dbReference type="EC" id="2.3.2.31"/>
    </reaction>
</comment>
<dbReference type="PRINTS" id="PR00982">
    <property type="entry name" value="TRNASYNTHLYS"/>
</dbReference>
<evidence type="ECO:0000256" key="4">
    <source>
        <dbReference type="ARBA" id="ARBA00022490"/>
    </source>
</evidence>
<keyword evidence="6" id="KW-0808">Transferase</keyword>
<dbReference type="InterPro" id="IPR002867">
    <property type="entry name" value="IBR_dom"/>
</dbReference>
<dbReference type="Gene3D" id="2.40.50.140">
    <property type="entry name" value="Nucleic acid-binding proteins"/>
    <property type="match status" value="1"/>
</dbReference>
<dbReference type="Proteomes" id="UP000663841">
    <property type="component" value="Unassembled WGS sequence"/>
</dbReference>
<dbReference type="GO" id="GO:0005524">
    <property type="term" value="F:ATP binding"/>
    <property type="evidence" value="ECO:0007669"/>
    <property type="project" value="UniProtKB-KW"/>
</dbReference>
<dbReference type="GO" id="GO:0008270">
    <property type="term" value="F:zinc ion binding"/>
    <property type="evidence" value="ECO:0007669"/>
    <property type="project" value="UniProtKB-KW"/>
</dbReference>
<dbReference type="EC" id="6.1.1.6" evidence="18"/>
<evidence type="ECO:0000256" key="19">
    <source>
        <dbReference type="SAM" id="MobiDB-lite"/>
    </source>
</evidence>
<feature type="compositionally biased region" description="Basic and acidic residues" evidence="19">
    <location>
        <begin position="44"/>
        <end position="71"/>
    </location>
</feature>
<evidence type="ECO:0000256" key="9">
    <source>
        <dbReference type="ARBA" id="ARBA00022741"/>
    </source>
</evidence>
<evidence type="ECO:0000313" key="25">
    <source>
        <dbReference type="Proteomes" id="UP000663841"/>
    </source>
</evidence>
<dbReference type="HAMAP" id="MF_00252">
    <property type="entry name" value="Lys_tRNA_synth_class2"/>
    <property type="match status" value="1"/>
</dbReference>
<evidence type="ECO:0000256" key="1">
    <source>
        <dbReference type="ARBA" id="ARBA00001798"/>
    </source>
</evidence>
<keyword evidence="15" id="KW-0030">Aminoacyl-tRNA synthetase</keyword>
<keyword evidence="4" id="KW-0963">Cytoplasm</keyword>
<dbReference type="CDD" id="cd06434">
    <property type="entry name" value="GT2_HAS"/>
    <property type="match status" value="1"/>
</dbReference>
<evidence type="ECO:0000259" key="22">
    <source>
        <dbReference type="PROSITE" id="PS50862"/>
    </source>
</evidence>
<dbReference type="Pfam" id="PF19422">
    <property type="entry name" value="Ariadne"/>
    <property type="match status" value="1"/>
</dbReference>
<dbReference type="Gene3D" id="3.30.930.10">
    <property type="entry name" value="Bira Bifunctional Protein, Domain 2"/>
    <property type="match status" value="1"/>
</dbReference>
<dbReference type="SUPFAM" id="SSF55681">
    <property type="entry name" value="Class II aaRS and biotin synthetases"/>
    <property type="match status" value="1"/>
</dbReference>
<evidence type="ECO:0000256" key="16">
    <source>
        <dbReference type="ARBA" id="ARBA00048573"/>
    </source>
</evidence>
<dbReference type="CDD" id="cd16625">
    <property type="entry name" value="RING-HC_RBR_HEL2-like"/>
    <property type="match status" value="1"/>
</dbReference>
<dbReference type="Pfam" id="PF01336">
    <property type="entry name" value="tRNA_anti-codon"/>
    <property type="match status" value="1"/>
</dbReference>